<reference evidence="4 5" key="1">
    <citation type="submission" date="2019-10" db="EMBL/GenBank/DDBJ databases">
        <title>Description of Paenibacillus terrestris sp. nov.</title>
        <authorList>
            <person name="Carlier A."/>
            <person name="Qi S."/>
        </authorList>
    </citation>
    <scope>NUCLEOTIDE SEQUENCE [LARGE SCALE GENOMIC DNA]</scope>
    <source>
        <strain evidence="4 5">LMG 31458</strain>
    </source>
</reference>
<dbReference type="SUPFAM" id="SSF46689">
    <property type="entry name" value="Homeodomain-like"/>
    <property type="match status" value="1"/>
</dbReference>
<keyword evidence="1 2" id="KW-0238">DNA-binding</keyword>
<evidence type="ECO:0000313" key="5">
    <source>
        <dbReference type="Proteomes" id="UP000616779"/>
    </source>
</evidence>
<dbReference type="InterPro" id="IPR050624">
    <property type="entry name" value="HTH-type_Tx_Regulator"/>
</dbReference>
<keyword evidence="5" id="KW-1185">Reference proteome</keyword>
<evidence type="ECO:0000259" key="3">
    <source>
        <dbReference type="PROSITE" id="PS50977"/>
    </source>
</evidence>
<name>A0ABX1XZS6_9BACL</name>
<evidence type="ECO:0000256" key="2">
    <source>
        <dbReference type="PROSITE-ProRule" id="PRU00335"/>
    </source>
</evidence>
<organism evidence="4 5">
    <name type="scientific">Paenibacillus phytorum</name>
    <dbReference type="NCBI Taxonomy" id="2654977"/>
    <lineage>
        <taxon>Bacteria</taxon>
        <taxon>Bacillati</taxon>
        <taxon>Bacillota</taxon>
        <taxon>Bacilli</taxon>
        <taxon>Bacillales</taxon>
        <taxon>Paenibacillaceae</taxon>
        <taxon>Paenibacillus</taxon>
    </lineage>
</organism>
<accession>A0ABX1XZS6</accession>
<proteinExistence type="predicted"/>
<dbReference type="PANTHER" id="PTHR43479">
    <property type="entry name" value="ACREF/ENVCD OPERON REPRESSOR-RELATED"/>
    <property type="match status" value="1"/>
</dbReference>
<dbReference type="Pfam" id="PF00440">
    <property type="entry name" value="TetR_N"/>
    <property type="match status" value="1"/>
</dbReference>
<dbReference type="RefSeq" id="WP_171645164.1">
    <property type="nucleotide sequence ID" value="NZ_WHOA01000137.1"/>
</dbReference>
<sequence length="217" mass="25066">MSPRTKKQNEFIREQRKQEILKAAVHVYVAKGYSATALSDVADQAGLAHGLVYYYFKNKKMLFRELYENMMDQSLHYTTMYFEQDSPVLAQFKDYAILICERVLKDPQTQRFYMRISLDLHHLYEPGELSPFEWMKSFIKPMAHAIDKGIGHGVIRQGDANLMAMQYWGAISQGMSYLDQLLQDLAAQGLKETEINSIMGEKFQQIAESAISLFKPD</sequence>
<evidence type="ECO:0000313" key="4">
    <source>
        <dbReference type="EMBL" id="NOU73749.1"/>
    </source>
</evidence>
<comment type="caution">
    <text evidence="4">The sequence shown here is derived from an EMBL/GenBank/DDBJ whole genome shotgun (WGS) entry which is preliminary data.</text>
</comment>
<dbReference type="Gene3D" id="1.10.357.10">
    <property type="entry name" value="Tetracycline Repressor, domain 2"/>
    <property type="match status" value="1"/>
</dbReference>
<feature type="domain" description="HTH tetR-type" evidence="3">
    <location>
        <begin position="14"/>
        <end position="74"/>
    </location>
</feature>
<dbReference type="PANTHER" id="PTHR43479:SF11">
    <property type="entry name" value="ACREF_ENVCD OPERON REPRESSOR-RELATED"/>
    <property type="match status" value="1"/>
</dbReference>
<feature type="DNA-binding region" description="H-T-H motif" evidence="2">
    <location>
        <begin position="37"/>
        <end position="56"/>
    </location>
</feature>
<gene>
    <name evidence="4" type="ORF">GC098_20400</name>
</gene>
<dbReference type="PRINTS" id="PR00455">
    <property type="entry name" value="HTHTETR"/>
</dbReference>
<evidence type="ECO:0000256" key="1">
    <source>
        <dbReference type="ARBA" id="ARBA00023125"/>
    </source>
</evidence>
<protein>
    <submittedName>
        <fullName evidence="4">TetR family transcriptional regulator</fullName>
    </submittedName>
</protein>
<dbReference type="InterPro" id="IPR009057">
    <property type="entry name" value="Homeodomain-like_sf"/>
</dbReference>
<dbReference type="EMBL" id="WHOA01000137">
    <property type="protein sequence ID" value="NOU73749.1"/>
    <property type="molecule type" value="Genomic_DNA"/>
</dbReference>
<dbReference type="Proteomes" id="UP000616779">
    <property type="component" value="Unassembled WGS sequence"/>
</dbReference>
<dbReference type="InterPro" id="IPR001647">
    <property type="entry name" value="HTH_TetR"/>
</dbReference>
<dbReference type="PROSITE" id="PS50977">
    <property type="entry name" value="HTH_TETR_2"/>
    <property type="match status" value="1"/>
</dbReference>